<dbReference type="Pfam" id="PF02021">
    <property type="entry name" value="UPF0102"/>
    <property type="match status" value="1"/>
</dbReference>
<dbReference type="EMBL" id="MSDO01000019">
    <property type="protein sequence ID" value="OLO03780.1"/>
    <property type="molecule type" value="Genomic_DNA"/>
</dbReference>
<feature type="region of interest" description="Disordered" evidence="3">
    <location>
        <begin position="1"/>
        <end position="23"/>
    </location>
</feature>
<accession>A0A1Q8SQT5</accession>
<evidence type="ECO:0000256" key="1">
    <source>
        <dbReference type="ARBA" id="ARBA00006738"/>
    </source>
</evidence>
<dbReference type="InterPro" id="IPR011335">
    <property type="entry name" value="Restrct_endonuc-II-like"/>
</dbReference>
<comment type="caution">
    <text evidence="4">The sequence shown here is derived from an EMBL/GenBank/DDBJ whole genome shotgun (WGS) entry which is preliminary data.</text>
</comment>
<evidence type="ECO:0000256" key="2">
    <source>
        <dbReference type="HAMAP-Rule" id="MF_00048"/>
    </source>
</evidence>
<dbReference type="SUPFAM" id="SSF52980">
    <property type="entry name" value="Restriction endonuclease-like"/>
    <property type="match status" value="1"/>
</dbReference>
<dbReference type="OrthoDB" id="9794876at2"/>
<dbReference type="InterPro" id="IPR003509">
    <property type="entry name" value="UPF0102_YraN-like"/>
</dbReference>
<evidence type="ECO:0000256" key="3">
    <source>
        <dbReference type="SAM" id="MobiDB-lite"/>
    </source>
</evidence>
<dbReference type="HAMAP" id="MF_00048">
    <property type="entry name" value="UPF0102"/>
    <property type="match status" value="1"/>
</dbReference>
<dbReference type="InterPro" id="IPR011856">
    <property type="entry name" value="tRNA_endonuc-like_dom_sf"/>
</dbReference>
<dbReference type="PANTHER" id="PTHR34039:SF1">
    <property type="entry name" value="UPF0102 PROTEIN YRAN"/>
    <property type="match status" value="1"/>
</dbReference>
<reference evidence="4 5" key="1">
    <citation type="submission" date="2016-12" db="EMBL/GenBank/DDBJ databases">
        <title>Draft genome sequences of strains Salinicola socius SMB35, Salinicola sp. MH3R3-1 and Chromohalobacter sp. SMB17 from the Verkhnekamsk potash mining region of Russia.</title>
        <authorList>
            <person name="Mavrodi D.V."/>
            <person name="Olsson B.E."/>
            <person name="Korsakova E.S."/>
            <person name="Pyankova A."/>
            <person name="Mavrodi O.V."/>
            <person name="Plotnikova E.G."/>
        </authorList>
    </citation>
    <scope>NUCLEOTIDE SEQUENCE [LARGE SCALE GENOMIC DNA]</scope>
    <source>
        <strain evidence="4 5">SMB35</strain>
    </source>
</reference>
<proteinExistence type="inferred from homology"/>
<dbReference type="STRING" id="404433.BTW07_12900"/>
<dbReference type="NCBIfam" id="TIGR00252">
    <property type="entry name" value="YraN family protein"/>
    <property type="match status" value="1"/>
</dbReference>
<gene>
    <name evidence="4" type="ORF">BTW07_12900</name>
</gene>
<protein>
    <recommendedName>
        <fullName evidence="2">UPF0102 protein BTW07_12900</fullName>
    </recommendedName>
</protein>
<dbReference type="CDD" id="cd20736">
    <property type="entry name" value="PoNe_Nuclease"/>
    <property type="match status" value="1"/>
</dbReference>
<dbReference type="GO" id="GO:0003676">
    <property type="term" value="F:nucleic acid binding"/>
    <property type="evidence" value="ECO:0007669"/>
    <property type="project" value="InterPro"/>
</dbReference>
<dbReference type="PANTHER" id="PTHR34039">
    <property type="entry name" value="UPF0102 PROTEIN YRAN"/>
    <property type="match status" value="1"/>
</dbReference>
<keyword evidence="5" id="KW-1185">Reference proteome</keyword>
<organism evidence="4 5">
    <name type="scientific">Salinicola socius</name>
    <dbReference type="NCBI Taxonomy" id="404433"/>
    <lineage>
        <taxon>Bacteria</taxon>
        <taxon>Pseudomonadati</taxon>
        <taxon>Pseudomonadota</taxon>
        <taxon>Gammaproteobacteria</taxon>
        <taxon>Oceanospirillales</taxon>
        <taxon>Halomonadaceae</taxon>
        <taxon>Salinicola</taxon>
    </lineage>
</organism>
<dbReference type="NCBIfam" id="NF009150">
    <property type="entry name" value="PRK12497.1-3"/>
    <property type="match status" value="1"/>
</dbReference>
<evidence type="ECO:0000313" key="4">
    <source>
        <dbReference type="EMBL" id="OLO03780.1"/>
    </source>
</evidence>
<dbReference type="Gene3D" id="3.40.1350.10">
    <property type="match status" value="1"/>
</dbReference>
<dbReference type="AlphaFoldDB" id="A0A1Q8SQT5"/>
<comment type="similarity">
    <text evidence="1 2">Belongs to the UPF0102 family.</text>
</comment>
<dbReference type="Proteomes" id="UP000186878">
    <property type="component" value="Unassembled WGS sequence"/>
</dbReference>
<dbReference type="RefSeq" id="WP_075570578.1">
    <property type="nucleotide sequence ID" value="NZ_MSDO01000019.1"/>
</dbReference>
<name>A0A1Q8SQT5_9GAMM</name>
<sequence length="134" mass="15209">MTTPTDRPNPANRAPAPHRRQLGQQVEQAAARWLETQGLTLIASNQHAKGGEIDLVMRDGDNLVFVEVRHRQRTDYGDPLETITLAKQRRIIKAARFYLHAQRLSCPCRFDVVGVTGSLPKLEFDWIRAAFDAY</sequence>
<evidence type="ECO:0000313" key="5">
    <source>
        <dbReference type="Proteomes" id="UP000186878"/>
    </source>
</evidence>